<protein>
    <recommendedName>
        <fullName evidence="3">Helix-turn-helix domain-containing protein</fullName>
    </recommendedName>
</protein>
<dbReference type="AlphaFoldDB" id="A0A2X2YKS8"/>
<proteinExistence type="predicted"/>
<dbReference type="Proteomes" id="UP000250245">
    <property type="component" value="Unassembled WGS sequence"/>
</dbReference>
<dbReference type="Gene3D" id="1.10.10.10">
    <property type="entry name" value="Winged helix-like DNA-binding domain superfamily/Winged helix DNA-binding domain"/>
    <property type="match status" value="1"/>
</dbReference>
<dbReference type="EMBL" id="UASJ01000001">
    <property type="protein sequence ID" value="SQB64267.1"/>
    <property type="molecule type" value="Genomic_DNA"/>
</dbReference>
<reference evidence="1 2" key="1">
    <citation type="submission" date="2018-06" db="EMBL/GenBank/DDBJ databases">
        <authorList>
            <consortium name="Pathogen Informatics"/>
            <person name="Doyle S."/>
        </authorList>
    </citation>
    <scope>NUCLEOTIDE SEQUENCE [LARGE SCALE GENOMIC DNA]</scope>
    <source>
        <strain evidence="1 2">NCTC11820</strain>
    </source>
</reference>
<accession>A0A2X2YKS8</accession>
<dbReference type="Pfam" id="PF13730">
    <property type="entry name" value="HTH_36"/>
    <property type="match status" value="1"/>
</dbReference>
<evidence type="ECO:0008006" key="3">
    <source>
        <dbReference type="Google" id="ProtNLM"/>
    </source>
</evidence>
<dbReference type="InterPro" id="IPR036388">
    <property type="entry name" value="WH-like_DNA-bd_sf"/>
</dbReference>
<evidence type="ECO:0000313" key="1">
    <source>
        <dbReference type="EMBL" id="SQB64267.1"/>
    </source>
</evidence>
<gene>
    <name evidence="1" type="ORF">NCTC11820_00602</name>
</gene>
<sequence>MSIQAMTWAFGIQNLKPLDKLVLVSLADQANDEGLCHPSIDTLARMASTSVRSVKRSVAFLKGNGFLEVVHRSSQDGRLPNGYRLFVGVEISLGINQRANLALSETEPVDNLDENGTFRCEQTKGSDWHLADSESSQSANVGTLPPLNNPNLNSIPTTEPYVMCDQGGLVGVDGLEKSSSEGAGEVAPDWGLIRACLPSVMMGVLPDSAAQVVSGLLHEALGAGWSEREILKRLAANAFPSEVRNGAGLVIYRLRDVLAAPVPGSVAPVVAQKQRKRDEWGRAEVSAILEGRSKLDLTAQENVMSTFLCGHFGCMPDQSEASVITAKLGEITEALYAKADAERVKRRVREVRVGVP</sequence>
<dbReference type="RefSeq" id="WP_041797843.1">
    <property type="nucleotide sequence ID" value="NZ_UASJ01000001.1"/>
</dbReference>
<organism evidence="1 2">
    <name type="scientific">Mobiluncus curtisii</name>
    <dbReference type="NCBI Taxonomy" id="2051"/>
    <lineage>
        <taxon>Bacteria</taxon>
        <taxon>Bacillati</taxon>
        <taxon>Actinomycetota</taxon>
        <taxon>Actinomycetes</taxon>
        <taxon>Actinomycetales</taxon>
        <taxon>Actinomycetaceae</taxon>
        <taxon>Mobiluncus</taxon>
    </lineage>
</organism>
<evidence type="ECO:0000313" key="2">
    <source>
        <dbReference type="Proteomes" id="UP000250245"/>
    </source>
</evidence>
<name>A0A2X2YKS8_9ACTO</name>